<dbReference type="Pfam" id="PF10344">
    <property type="entry name" value="Hobbit"/>
    <property type="match status" value="2"/>
</dbReference>
<feature type="compositionally biased region" description="Basic residues" evidence="1">
    <location>
        <begin position="1795"/>
        <end position="1804"/>
    </location>
</feature>
<feature type="compositionally biased region" description="Low complexity" evidence="1">
    <location>
        <begin position="288"/>
        <end position="298"/>
    </location>
</feature>
<feature type="region of interest" description="Disordered" evidence="1">
    <location>
        <begin position="690"/>
        <end position="727"/>
    </location>
</feature>
<reference evidence="4" key="1">
    <citation type="submission" date="2022-07" db="EMBL/GenBank/DDBJ databases">
        <title>Phylogenomic reconstructions and comparative analyses of Kickxellomycotina fungi.</title>
        <authorList>
            <person name="Reynolds N.K."/>
            <person name="Stajich J.E."/>
            <person name="Barry K."/>
            <person name="Grigoriev I.V."/>
            <person name="Crous P."/>
            <person name="Smith M.E."/>
        </authorList>
    </citation>
    <scope>NUCLEOTIDE SEQUENCE</scope>
    <source>
        <strain evidence="4">NBRC 32514</strain>
    </source>
</reference>
<feature type="compositionally biased region" description="Low complexity" evidence="1">
    <location>
        <begin position="4277"/>
        <end position="4289"/>
    </location>
</feature>
<evidence type="ECO:0000259" key="2">
    <source>
        <dbReference type="SMART" id="SM01214"/>
    </source>
</evidence>
<feature type="domain" description="FMP27 WPPW motif-containing RBG unit" evidence="3">
    <location>
        <begin position="2864"/>
        <end position="3893"/>
    </location>
</feature>
<feature type="compositionally biased region" description="Polar residues" evidence="1">
    <location>
        <begin position="3917"/>
        <end position="3927"/>
    </location>
</feature>
<feature type="compositionally biased region" description="Low complexity" evidence="1">
    <location>
        <begin position="3708"/>
        <end position="3719"/>
    </location>
</feature>
<feature type="compositionally biased region" description="Polar residues" evidence="1">
    <location>
        <begin position="3167"/>
        <end position="3187"/>
    </location>
</feature>
<feature type="region of interest" description="Disordered" evidence="1">
    <location>
        <begin position="337"/>
        <end position="360"/>
    </location>
</feature>
<feature type="compositionally biased region" description="Polar residues" evidence="1">
    <location>
        <begin position="3346"/>
        <end position="3370"/>
    </location>
</feature>
<feature type="compositionally biased region" description="Polar residues" evidence="1">
    <location>
        <begin position="2837"/>
        <end position="2853"/>
    </location>
</feature>
<feature type="compositionally biased region" description="Low complexity" evidence="1">
    <location>
        <begin position="3634"/>
        <end position="3643"/>
    </location>
</feature>
<dbReference type="InterPro" id="IPR019449">
    <property type="entry name" value="FMP27_WPPW_RBG"/>
</dbReference>
<feature type="region of interest" description="Disordered" evidence="1">
    <location>
        <begin position="3344"/>
        <end position="3370"/>
    </location>
</feature>
<dbReference type="EMBL" id="JANBOJ010000313">
    <property type="protein sequence ID" value="KAJ1719969.1"/>
    <property type="molecule type" value="Genomic_DNA"/>
</dbReference>
<dbReference type="PANTHER" id="PTHR15678">
    <property type="entry name" value="ANTIGEN MLAA-22-RELATED"/>
    <property type="match status" value="1"/>
</dbReference>
<proteinExistence type="predicted"/>
<feature type="compositionally biased region" description="Polar residues" evidence="1">
    <location>
        <begin position="4998"/>
        <end position="5009"/>
    </location>
</feature>
<feature type="region of interest" description="Disordered" evidence="1">
    <location>
        <begin position="4590"/>
        <end position="4613"/>
    </location>
</feature>
<feature type="compositionally biased region" description="Polar residues" evidence="1">
    <location>
        <begin position="3216"/>
        <end position="3230"/>
    </location>
</feature>
<feature type="compositionally biased region" description="Polar residues" evidence="1">
    <location>
        <begin position="3935"/>
        <end position="3953"/>
    </location>
</feature>
<feature type="region of interest" description="Disordered" evidence="1">
    <location>
        <begin position="2885"/>
        <end position="2951"/>
    </location>
</feature>
<feature type="region of interest" description="Disordered" evidence="1">
    <location>
        <begin position="2832"/>
        <end position="2858"/>
    </location>
</feature>
<feature type="region of interest" description="Disordered" evidence="1">
    <location>
        <begin position="4865"/>
        <end position="4888"/>
    </location>
</feature>
<gene>
    <name evidence="4" type="primary">FMP27</name>
    <name evidence="4" type="ORF">LPJ53_005345</name>
</gene>
<feature type="compositionally biased region" description="Basic and acidic residues" evidence="1">
    <location>
        <begin position="4590"/>
        <end position="4606"/>
    </location>
</feature>
<keyword evidence="5" id="KW-1185">Reference proteome</keyword>
<feature type="compositionally biased region" description="Polar residues" evidence="1">
    <location>
        <begin position="4926"/>
        <end position="4938"/>
    </location>
</feature>
<dbReference type="SMART" id="SM01216">
    <property type="entry name" value="Fmp27_WPPW"/>
    <property type="match status" value="1"/>
</dbReference>
<feature type="compositionally biased region" description="Low complexity" evidence="1">
    <location>
        <begin position="509"/>
        <end position="541"/>
    </location>
</feature>
<accession>A0A9W7XSN6</accession>
<feature type="compositionally biased region" description="Polar residues" evidence="1">
    <location>
        <begin position="1907"/>
        <end position="1929"/>
    </location>
</feature>
<feature type="compositionally biased region" description="Polar residues" evidence="1">
    <location>
        <begin position="3248"/>
        <end position="3287"/>
    </location>
</feature>
<evidence type="ECO:0000256" key="1">
    <source>
        <dbReference type="SAM" id="MobiDB-lite"/>
    </source>
</evidence>
<feature type="compositionally biased region" description="Low complexity" evidence="1">
    <location>
        <begin position="4910"/>
        <end position="4925"/>
    </location>
</feature>
<feature type="compositionally biased region" description="Low complexity" evidence="1">
    <location>
        <begin position="4948"/>
        <end position="4961"/>
    </location>
</feature>
<protein>
    <submittedName>
        <fullName evidence="4">Protein SABRE</fullName>
    </submittedName>
</protein>
<feature type="region of interest" description="Disordered" evidence="1">
    <location>
        <begin position="4486"/>
        <end position="4538"/>
    </location>
</feature>
<dbReference type="InterPro" id="IPR045167">
    <property type="entry name" value="Hobbit"/>
</dbReference>
<dbReference type="SMART" id="SM01214">
    <property type="entry name" value="Fmp27_GFWDK"/>
    <property type="match status" value="1"/>
</dbReference>
<feature type="region of interest" description="Disordered" evidence="1">
    <location>
        <begin position="3908"/>
        <end position="3958"/>
    </location>
</feature>
<feature type="region of interest" description="Disordered" evidence="1">
    <location>
        <begin position="4020"/>
        <end position="4090"/>
    </location>
</feature>
<feature type="compositionally biased region" description="Polar residues" evidence="1">
    <location>
        <begin position="3616"/>
        <end position="3626"/>
    </location>
</feature>
<feature type="region of interest" description="Disordered" evidence="1">
    <location>
        <begin position="3164"/>
        <end position="3309"/>
    </location>
</feature>
<feature type="region of interest" description="Disordered" evidence="1">
    <location>
        <begin position="3578"/>
        <end position="3742"/>
    </location>
</feature>
<evidence type="ECO:0000259" key="3">
    <source>
        <dbReference type="SMART" id="SM01216"/>
    </source>
</evidence>
<feature type="compositionally biased region" description="Basic and acidic residues" evidence="1">
    <location>
        <begin position="3680"/>
        <end position="3692"/>
    </location>
</feature>
<feature type="compositionally biased region" description="Acidic residues" evidence="1">
    <location>
        <begin position="1945"/>
        <end position="1964"/>
    </location>
</feature>
<feature type="region of interest" description="Disordered" evidence="1">
    <location>
        <begin position="2612"/>
        <end position="2658"/>
    </location>
</feature>
<organism evidence="4 5">
    <name type="scientific">Coemansia erecta</name>
    <dbReference type="NCBI Taxonomy" id="147472"/>
    <lineage>
        <taxon>Eukaryota</taxon>
        <taxon>Fungi</taxon>
        <taxon>Fungi incertae sedis</taxon>
        <taxon>Zoopagomycota</taxon>
        <taxon>Kickxellomycotina</taxon>
        <taxon>Kickxellomycetes</taxon>
        <taxon>Kickxellales</taxon>
        <taxon>Kickxellaceae</taxon>
        <taxon>Coemansia</taxon>
    </lineage>
</organism>
<feature type="region of interest" description="Disordered" evidence="1">
    <location>
        <begin position="254"/>
        <end position="298"/>
    </location>
</feature>
<feature type="compositionally biased region" description="Polar residues" evidence="1">
    <location>
        <begin position="711"/>
        <end position="721"/>
    </location>
</feature>
<feature type="region of interest" description="Disordered" evidence="1">
    <location>
        <begin position="4910"/>
        <end position="5009"/>
    </location>
</feature>
<feature type="region of interest" description="Disordered" evidence="1">
    <location>
        <begin position="4260"/>
        <end position="4347"/>
    </location>
</feature>
<feature type="region of interest" description="Disordered" evidence="1">
    <location>
        <begin position="1682"/>
        <end position="1708"/>
    </location>
</feature>
<feature type="compositionally biased region" description="Acidic residues" evidence="1">
    <location>
        <begin position="4049"/>
        <end position="4076"/>
    </location>
</feature>
<feature type="region of interest" description="Disordered" evidence="1">
    <location>
        <begin position="496"/>
        <end position="544"/>
    </location>
</feature>
<dbReference type="OrthoDB" id="1562405at2759"/>
<dbReference type="PANTHER" id="PTHR15678:SF6">
    <property type="entry name" value="BRIDGE-LIKE LIPID TRANSFER PROTEIN FAMILY MEMBER 2"/>
    <property type="match status" value="1"/>
</dbReference>
<sequence length="5009" mass="546700">SVDMDCLYMDVAAEVKRVMHKYGVHSTTIQPEFVVGQAVAVANHSDSSDHCGESIFSRVAILPESHESRDVDSAATIGPCLLSCQNTTCQPSACCPAESPIKVVPGTLVAICTLSVLLPVPRQFVSDGSVIHGTMSALRIPNSVLCVVLHPVGITPVAYYIALRIIHLMFSIPVRVFLSRFGLDVRSFSGTSFRGLLLTFRIRKSMEINLRVDEIGIDVRTMRRLKVRVRSVWLRFRRWILGYMNSGAASEAAAAGDPGSVASPSEPRQVPRESSESLPPVAEPLSASNPGGSSRNISSSLSKRLQIYARGVHVQLLVIAPQKSENADDDALWFDMSPGEEKTSATSRPTAAEAKERRQDEHVLDSEAQEIAAKLAKKLSAILRTYTYIASLFARWVDISVSDVSLMVVRSSDMARAGHGVTLHVSNILMWAESARESHTGDSGWIPTDIRNSIRGIADWLLHIFKIRHQAAGVGPDEEPLTTVAAEAAVEMMTAATAESSTGRHGVSESELGNSSSSSASPEHSPTSQQQRRQQQRPVSQNRRDRSLKYLSSVAIEVNSIRLFPGIEGAQQHMNSRWELVKMLVMQDMLTSKTTSDGDRPHHRGPAINCQRCTIRNDVITTFWGLPKKVDQSIELGQTHVRAGMIESLLDELAIMCLAPTARTSDMSLRRLRALNSHLASVLRHYDSTTDSANANSSGVVGKSEARASDASATQAEQSDGSPVSATEAAAAAAATAADASASSVNSADSSQMSADEARDQVHRMFFQLHEILSKLRLEHVGVAFRVAELVFDLPLTPDTQALVIRAPGMLRWRQRNIDIEAGYLWSAISSTLPSTVATDRLFAEKTHTESGDSHSWSESSSQTSFVRDFDGHVLRRRSKDSTAFIRISTGTIQVIGLRTPSMTPDPRAEELVPNAPGFRLRYGTLYGEMSAFLSEDLSHHPSPQPVFSLDIVRPELTLDLHTQIAIDEAKMWGSHISHRARSLRRIFADPSDSDSTGSAHASHHASGTGAEFVLSHRMHALVSLVFADVKAHVTVERAMYAVRPHVPLPTVSPADYSANSVTSEIIALRMRHMECHVLWNLTSAAAAAATAAGAEVGGGADSSDDECSADLDSFVTGADESVASSVRPVPCTPFIEAGGALMPTIEFRLSSSPISAQWEAVSSAEESKSEASTRRLLLLKRGIRARGTVDLHIGPTSSKCSQIPRINANIDAEIGEVAAMLREYDFRHWLSMQPLWLVTQLVHMCNMNYKDSESPLQTLVSGGDPYVLPPIEERRKILTATMHVLFDSARITMMACDNEEDVLGGIEHGTQICLSRGAVDLRANGGSLESPHAFGFRPDAGLLTVNLECQRAIMFLLAAVSPHSARPEIIEQQKQQQRQALSEDFEASDLCGYLAYDVQEHIVLARPLFNFCRYRLEPYRSRMIIELDTATFTGVTNVSSVYRWSVFMHHIKYWSRRKKLARRMATQMEQPSPPDDIQVRINSEMLDLHGDLVSPKFFSFDQDLAQSLGAGSGGASAGNQPPQMRFKVPKVRFSILKTQQDTDNDMVIKLGGPIATMYGSSTPKGQRMRLNMQPLMSLKRCQITMQFPRKAKKQQLGAEQGVRSNGSYSKIDVEFERGAMAFGHRYNMAETIDGYTLLQKGCKRIARKSTSTCYPPLPFPEAALENKSSVKMILAALGNPRTMSPPPLRSLSNVRPPPPPTLSEPDDIPKIDFHGPEFNVMIHDDPFETALSRIYQVGLQEQRERLSRLEAFETKAKDLRSKREQEFSAQASASRKSREARLSKASAISANSRSGHRHHRQWRQHQSQRVVGPSATFTSGSGNGNGTPRAIRGSSTFTSSNGGGGGPRPSQLSSQRPTLAGAQTFTSGQMKARQLELPPLGKIGGQLRGIASASMQDVTAIAPDVSASNSHQSRGRSYTTASHESTSGGLRHRGSGTGTLGSNEADDDDDDNANYDDIEENLSDSEASQFQRMREAVELEVAAARTRLMEVESREWVRAIRRKMMPPPQSSECSCAGAVDTDVDEMHFGEIFDMPSTKSSSHREQECGSPDAKMPYNFVAGSWTHPSAPLGRLVMSPMWLCLETPLSLLEFEQVESYLRYLDPATPHGLKWTTLIPMHMRLKCGDIRMQLRDFPFPLFRVPDPYRPETAKIASSSATSYDEFYGGIEISSSLIIAERIAHERSLRSIYVPIGPRSSESGVDLPNVGWYISKSLQFPRIFAATSIMMFSAPSDMHMSSMRSQQHKILQTRLPPLPIMSAWGASYQPVISALMQRFEAVTSKSADVSPSLPWWDKLRSRNHIKWRMAVIDAPPREKLSQEQWKQQARTYLGDAYLNAGQSLSSDQIACASERGQMFFLALDGRDPYQVTQKPGSYLFTMRGGVRICLNEGIPGTDLWDNASGRGIYSVPTADATPSSTDLSEFMRLRCEEFLMGVPIIIDRQSAILKSIDQQESSGVDLTPSMEDITGIVGIEVDSSAADSEPLTWKKAYVDLLQSINSDNSARYTFITQSVDRLYFKVMLHLSGGVRLGIGLSSYIPPASTGLRRNHWDVQPIAPESAQAAALQGITDAYAGYRSSKLHTSVSLLCPFTDSEFDSDKHLSARSQPFTELYLTSVSSSEDSRDDKKNKSSRPSPKSLSPSPPPGLLHLKSPDKSVFRKPPRKWTAYDTDALVSPMHSLFVSANKQDGKSAVGSGSRGPKAEDVFFVPFTYLTSDVNSEATQAAFAANAQPTTMAAQRSSAKPQCQISASAAIIESVQRYLPLYVSRMMLPVRKGSLYPFTETSDNKLGKCLRSMRLVLDLKNVELAYSQRDFEIKELETREMGMMGYNNDATIADSVLSPTPSDTSNGVSQNSPGAKVEGTVRELKARVDSFSFNLLMEQTSIKLQVGGSGKSDDSTLGSEDTASATGAGGDASTSKRHTRPRSNSSEYAGPAGAPTSKPSNKAGTSKDQAKAEAKALRWGMGDASTEIDYLDVRLTQMAFTMPLFANPQAPDVLGQCKRLNRLRFAQDALDILSEFEQSWISSDSIRDLKELDISEAIFSNPSVACVLWSPRMVYFTQRPEWTQFGGRLDEILDSSIPGGPFPSPANDAFDAQYKVPAGAGGLFAQPVPMSLDSAVASMPTAFGESHRVDAAGGSLATQRNLGTPRTRALSDVKHVARLNRAYTAHGGSTLSGRENIEHGNSGSASAVPTRHRRNTSMPWLLTKNPSLDGTVHDMVSSNRAPPPSALTSATTQQTQHQPQRDAPPSPQQSFFGNIQSVSSTMQRSTTQPNVSSVWLQQRQPSESGSAGPSPLLQPHSSQNPPPINTMPTEVTVSDISNEVKTPSSAMSYKSSFHLLELARSRQRRLTTSNSRQSISLATGGAASTNPVPEPQTNYTLVDLQRQPSLALDSALSNTQTARLAPTGPDPNVIMRDSRTTQAMLLQKRKLMLGTAIQHEQASLAHLSREFERASSRHSEDFRKEMVRRAEHIYELGARRKLINRCLRFLGVDPDVAESEQMAGISEPAEDDLDFDRDTQEVEKVLATLYRHRFLIYSGYLIWTTQVRDKLMRFLYIQDCLTAIEYYLSESATKVVRTVTSAKSNASDGISDSAAGGVSATDIPEQRSRRGTMASGRNRAMSNASADRTSTGGGKQEASSARYASRSHSPRSRRQSSDQRSVASGSSRHTTLHLPKILRRLKSHEKLGGGHSKSNDDSSGFGFLFRSKKSSQKQQQKQQQQQKKQQKQQNKKSRKTKEDYKMSKRSVGKNKFDRGLKSVWDDFVRYHPYYSVLVEFLNSQVSMRVDEKTSTTSAIAVAERVQLHRILLCNEDNVAEDTLMLGTGDLGQGFAAPPNDESIVKTRSLVELENVQVFTAKRDDFEQQAAYFVDCTYGSRMEGDASEPTTIWPAWIPIELLLSQGKHRARGIFDELTEAGGAGQQKDTGNGTDMSSENDSDTSESVSPGTYDDAQQTTSGSAKKRKHRKAWWLEDLSKYKRLMDRNNGLVVYDKANPHRIQGDSAASSDAIDPVSAGVDLGGSAAAEIAGRASADRRKSSMDRSVDADAMDSVANDGDVDDSSDDDSDDGADAGDDNIDFDEFDGVPNGANGGGSGSQGLSHRANHFAVFLPELNMACTAEQYTAVYETVTELLVFIDPEKAAYMDHLNTILLGMDMDDLRGLLTVISATQEALRERLPIIHDWYAIQRSHVVLLREVSSTVAADIDARRQKSRAMSLLTLDRHRRALELQLRTAMDLFGAAQKQMRQQHRLEELAAAAAAASARAPAEVAGADGGSVPLDRGTSPSRRAAAAPSSADQGSKTEDQHNPRSRANTAQSAGSALLSSITGGRKKPLAASLSSSSSSSSSSGMRSIESAQTTIARTIHLFISKATWHMLENDGQPLCDTTLRWATLKAVTTSDQATHLLSEVHLLYVVNRLPNPMFTDLVGPYVRPKHPRPDFCVERMIRVRWSELAPVGGISIVERFEVDLFPLRLQLSHDIAQKLVNYLYPPQDPSNATAGGVGNSKTDMTVPESGSARNRRPTVSSISSVEGPGGAYQPSMLSPVAGSTSSMTAAAVSPSAAPVPPPLSGGGSPTMFADGQGSGRSMLVNRVMRRNVADESIRSSPVADDRQPKAPFQMSPQGASMGLLATMSGRSTPFSLFSENNSMINISQTNDNRVQVDQMKKRASSNKTFLNIKIGGSTLCISYQGKKTNNITDLRDFEFHAPRLELRNQVESYYELLMQVKKEYMSVVVQHTGALVKEKFRQLHNRKAWSKTSFGPDWEARRLLIDMDRRVDEDMAASIHGSSMSEREAFPEISPPQQPTVTVSEHDELPADLGSLEPRSRMPSVSASAATSRSASNWAGESPAVAPSSSAAAAAAAAVAAVAAAASGVESNDDSASMHSTKGKAPLSKYMILDPRKLMGKRIPNVLPRNFARASESASASASASRSQTPAQSVPSSARFAQQGVGEGGSAPPTSPASSVSSSFRPQLYSSMHLDMMSLSPSPTPSPRRNNPGSREHRSPSISPQDDNGNN</sequence>
<dbReference type="InterPro" id="IPR019441">
    <property type="entry name" value="FMP27/BLTP2/Hobbit_GFWDK_RBG"/>
</dbReference>
<feature type="compositionally biased region" description="Polar residues" evidence="1">
    <location>
        <begin position="4303"/>
        <end position="4320"/>
    </location>
</feature>
<comment type="caution">
    <text evidence="4">The sequence shown here is derived from an EMBL/GenBank/DDBJ whole genome shotgun (WGS) entry which is preliminary data.</text>
</comment>
<feature type="compositionally biased region" description="Basic residues" evidence="1">
    <location>
        <begin position="3720"/>
        <end position="3731"/>
    </location>
</feature>
<feature type="region of interest" description="Disordered" evidence="1">
    <location>
        <begin position="4550"/>
        <end position="4576"/>
    </location>
</feature>
<feature type="compositionally biased region" description="Polar residues" evidence="1">
    <location>
        <begin position="690"/>
        <end position="699"/>
    </location>
</feature>
<feature type="region of interest" description="Disordered" evidence="1">
    <location>
        <begin position="1904"/>
        <end position="1968"/>
    </location>
</feature>
<feature type="domain" description="FMP27/BLTP2/Hobbit GFWDK motif-containing RBG unit" evidence="2">
    <location>
        <begin position="2133"/>
        <end position="2367"/>
    </location>
</feature>
<feature type="non-terminal residue" evidence="4">
    <location>
        <position position="1"/>
    </location>
</feature>
<name>A0A9W7XSN6_9FUNG</name>
<feature type="compositionally biased region" description="Polar residues" evidence="1">
    <location>
        <begin position="2937"/>
        <end position="2947"/>
    </location>
</feature>
<feature type="compositionally biased region" description="Polar residues" evidence="1">
    <location>
        <begin position="4487"/>
        <end position="4501"/>
    </location>
</feature>
<feature type="compositionally biased region" description="Basic and acidic residues" evidence="1">
    <location>
        <begin position="1757"/>
        <end position="1767"/>
    </location>
</feature>
<feature type="compositionally biased region" description="Low complexity" evidence="1">
    <location>
        <begin position="4327"/>
        <end position="4341"/>
    </location>
</feature>
<dbReference type="Proteomes" id="UP001149813">
    <property type="component" value="Unassembled WGS sequence"/>
</dbReference>
<feature type="region of interest" description="Disordered" evidence="1">
    <location>
        <begin position="1757"/>
        <end position="1859"/>
    </location>
</feature>
<evidence type="ECO:0000313" key="5">
    <source>
        <dbReference type="Proteomes" id="UP001149813"/>
    </source>
</evidence>
<feature type="compositionally biased region" description="Basic and acidic residues" evidence="1">
    <location>
        <begin position="4025"/>
        <end position="4038"/>
    </location>
</feature>
<feature type="region of interest" description="Disordered" evidence="1">
    <location>
        <begin position="4777"/>
        <end position="4803"/>
    </location>
</feature>
<evidence type="ECO:0000313" key="4">
    <source>
        <dbReference type="EMBL" id="KAJ1719969.1"/>
    </source>
</evidence>